<evidence type="ECO:0000256" key="4">
    <source>
        <dbReference type="ARBA" id="ARBA00023239"/>
    </source>
</evidence>
<dbReference type="EMBL" id="MFNF01000027">
    <property type="protein sequence ID" value="OGH01913.1"/>
    <property type="molecule type" value="Genomic_DNA"/>
</dbReference>
<comment type="subcellular location">
    <subcellularLocation>
        <location evidence="7">Cytoplasm</location>
    </subcellularLocation>
</comment>
<evidence type="ECO:0000256" key="8">
    <source>
        <dbReference type="RuleBase" id="RU004185"/>
    </source>
</evidence>
<evidence type="ECO:0000256" key="1">
    <source>
        <dbReference type="ARBA" id="ARBA00007718"/>
    </source>
</evidence>
<dbReference type="Pfam" id="PF00762">
    <property type="entry name" value="Ferrochelatase"/>
    <property type="match status" value="1"/>
</dbReference>
<gene>
    <name evidence="7" type="primary">hemH</name>
    <name evidence="9" type="ORF">A2557_04880</name>
</gene>
<comment type="catalytic activity">
    <reaction evidence="6">
        <text>Fe-coproporphyrin III + 2 H(+) = coproporphyrin III + Fe(2+)</text>
        <dbReference type="Rhea" id="RHEA:49572"/>
        <dbReference type="ChEBI" id="CHEBI:15378"/>
        <dbReference type="ChEBI" id="CHEBI:29033"/>
        <dbReference type="ChEBI" id="CHEBI:68438"/>
        <dbReference type="ChEBI" id="CHEBI:131725"/>
        <dbReference type="EC" id="4.99.1.9"/>
    </reaction>
    <physiologicalReaction direction="right-to-left" evidence="6">
        <dbReference type="Rhea" id="RHEA:49574"/>
    </physiologicalReaction>
</comment>
<protein>
    <recommendedName>
        <fullName evidence="7">Ferrochelatase</fullName>
        <ecNumber evidence="7">4.98.1.1</ecNumber>
    </recommendedName>
    <alternativeName>
        <fullName evidence="7">Heme synthase</fullName>
    </alternativeName>
    <alternativeName>
        <fullName evidence="7">Protoheme ferro-lyase</fullName>
    </alternativeName>
</protein>
<evidence type="ECO:0000313" key="9">
    <source>
        <dbReference type="EMBL" id="OGH01913.1"/>
    </source>
</evidence>
<comment type="catalytic activity">
    <reaction evidence="7">
        <text>heme b + 2 H(+) = protoporphyrin IX + Fe(2+)</text>
        <dbReference type="Rhea" id="RHEA:22584"/>
        <dbReference type="ChEBI" id="CHEBI:15378"/>
        <dbReference type="ChEBI" id="CHEBI:29033"/>
        <dbReference type="ChEBI" id="CHEBI:57306"/>
        <dbReference type="ChEBI" id="CHEBI:60344"/>
        <dbReference type="EC" id="4.98.1.1"/>
    </reaction>
</comment>
<dbReference type="InterPro" id="IPR033644">
    <property type="entry name" value="Ferrochelatase_C"/>
</dbReference>
<comment type="caution">
    <text evidence="9">The sequence shown here is derived from an EMBL/GenBank/DDBJ whole genome shotgun (WGS) entry which is preliminary data.</text>
</comment>
<evidence type="ECO:0000256" key="2">
    <source>
        <dbReference type="ARBA" id="ARBA00023004"/>
    </source>
</evidence>
<keyword evidence="3 7" id="KW-0350">Heme biosynthesis</keyword>
<dbReference type="PANTHER" id="PTHR11108:SF1">
    <property type="entry name" value="FERROCHELATASE, MITOCHONDRIAL"/>
    <property type="match status" value="1"/>
</dbReference>
<dbReference type="HAMAP" id="MF_00323">
    <property type="entry name" value="Ferrochelatase"/>
    <property type="match status" value="1"/>
</dbReference>
<dbReference type="SUPFAM" id="SSF53800">
    <property type="entry name" value="Chelatase"/>
    <property type="match status" value="1"/>
</dbReference>
<accession>A0A1F6GUT6</accession>
<keyword evidence="7" id="KW-0479">Metal-binding</keyword>
<organism evidence="9 10">
    <name type="scientific">Candidatus Lambdaproteobacteria bacterium RIFOXYD2_FULL_56_26</name>
    <dbReference type="NCBI Taxonomy" id="1817773"/>
    <lineage>
        <taxon>Bacteria</taxon>
        <taxon>Pseudomonadati</taxon>
        <taxon>Pseudomonadota</taxon>
        <taxon>Candidatus Lambdaproteobacteria</taxon>
    </lineage>
</organism>
<comment type="similarity">
    <text evidence="1 7 8">Belongs to the ferrochelatase family.</text>
</comment>
<dbReference type="GO" id="GO:0004325">
    <property type="term" value="F:ferrochelatase activity"/>
    <property type="evidence" value="ECO:0007669"/>
    <property type="project" value="UniProtKB-UniRule"/>
</dbReference>
<proteinExistence type="inferred from homology"/>
<evidence type="ECO:0000256" key="5">
    <source>
        <dbReference type="ARBA" id="ARBA00023244"/>
    </source>
</evidence>
<name>A0A1F6GUT6_9PROT</name>
<dbReference type="NCBIfam" id="TIGR00109">
    <property type="entry name" value="hemH"/>
    <property type="match status" value="1"/>
</dbReference>
<sequence>MTMPKNGLLLVNLGSPDAPDEASVRRYLQEFLSDPRVMDIPAWSRFLILRLFILPKRPKKVAPLYRAIWTDQGSPLVAYGKQLAQGVQEALGPTWKVALGMRYGEPSLESALEQLQGIGHLAVLPLFPQYASATTGSVIERLMELLGGQKVFPQLAIQPSFYQDPAFLDAFALRGRGLWSAGFDHLLFSFHGLPERHLTQADRTGHCLNGPECCKAPGAAERGCYKAQCLATAQGLAARLEVPPDRWSVAFQSRMGKEVWLGPHFDQELERLVQAGVKRLMVYSPSFVADCLETLEEIGVAGAKRFRALGGEGLALVPSLNQGSDWVQAVAKFAERTF</sequence>
<evidence type="ECO:0000256" key="3">
    <source>
        <dbReference type="ARBA" id="ARBA00023133"/>
    </source>
</evidence>
<feature type="binding site" evidence="7">
    <location>
        <position position="191"/>
    </location>
    <ligand>
        <name>Fe(2+)</name>
        <dbReference type="ChEBI" id="CHEBI:29033"/>
    </ligand>
</feature>
<reference evidence="9 10" key="1">
    <citation type="journal article" date="2016" name="Nat. Commun.">
        <title>Thousands of microbial genomes shed light on interconnected biogeochemical processes in an aquifer system.</title>
        <authorList>
            <person name="Anantharaman K."/>
            <person name="Brown C.T."/>
            <person name="Hug L.A."/>
            <person name="Sharon I."/>
            <person name="Castelle C.J."/>
            <person name="Probst A.J."/>
            <person name="Thomas B.C."/>
            <person name="Singh A."/>
            <person name="Wilkins M.J."/>
            <person name="Karaoz U."/>
            <person name="Brodie E.L."/>
            <person name="Williams K.H."/>
            <person name="Hubbard S.S."/>
            <person name="Banfield J.F."/>
        </authorList>
    </citation>
    <scope>NUCLEOTIDE SEQUENCE [LARGE SCALE GENOMIC DNA]</scope>
</reference>
<dbReference type="EC" id="4.98.1.1" evidence="7"/>
<comment type="function">
    <text evidence="7">Catalyzes the ferrous insertion into protoporphyrin IX.</text>
</comment>
<dbReference type="PANTHER" id="PTHR11108">
    <property type="entry name" value="FERROCHELATASE"/>
    <property type="match status" value="1"/>
</dbReference>
<evidence type="ECO:0000313" key="10">
    <source>
        <dbReference type="Proteomes" id="UP000177583"/>
    </source>
</evidence>
<keyword evidence="2 7" id="KW-0408">Iron</keyword>
<dbReference type="CDD" id="cd03411">
    <property type="entry name" value="Ferrochelatase_N"/>
    <property type="match status" value="1"/>
</dbReference>
<evidence type="ECO:0000256" key="6">
    <source>
        <dbReference type="ARBA" id="ARBA00024536"/>
    </source>
</evidence>
<comment type="pathway">
    <text evidence="7">Porphyrin-containing compound metabolism; protoheme biosynthesis; protoheme from protoporphyrin-IX: step 1/1.</text>
</comment>
<dbReference type="Gene3D" id="3.40.50.1400">
    <property type="match status" value="2"/>
</dbReference>
<dbReference type="CDD" id="cd00419">
    <property type="entry name" value="Ferrochelatase_C"/>
    <property type="match status" value="1"/>
</dbReference>
<dbReference type="InterPro" id="IPR033659">
    <property type="entry name" value="Ferrochelatase_N"/>
</dbReference>
<dbReference type="GO" id="GO:0046872">
    <property type="term" value="F:metal ion binding"/>
    <property type="evidence" value="ECO:0007669"/>
    <property type="project" value="UniProtKB-KW"/>
</dbReference>
<dbReference type="GO" id="GO:0006783">
    <property type="term" value="P:heme biosynthetic process"/>
    <property type="evidence" value="ECO:0007669"/>
    <property type="project" value="UniProtKB-UniRule"/>
</dbReference>
<keyword evidence="5 7" id="KW-0627">Porphyrin biosynthesis</keyword>
<evidence type="ECO:0000256" key="7">
    <source>
        <dbReference type="HAMAP-Rule" id="MF_00323"/>
    </source>
</evidence>
<feature type="binding site" evidence="7">
    <location>
        <position position="293"/>
    </location>
    <ligand>
        <name>Fe(2+)</name>
        <dbReference type="ChEBI" id="CHEBI:29033"/>
    </ligand>
</feature>
<dbReference type="AlphaFoldDB" id="A0A1F6GUT6"/>
<keyword evidence="4 7" id="KW-0456">Lyase</keyword>
<dbReference type="InterPro" id="IPR001015">
    <property type="entry name" value="Ferrochelatase"/>
</dbReference>
<dbReference type="GO" id="GO:0005737">
    <property type="term" value="C:cytoplasm"/>
    <property type="evidence" value="ECO:0007669"/>
    <property type="project" value="UniProtKB-SubCell"/>
</dbReference>
<dbReference type="Proteomes" id="UP000177583">
    <property type="component" value="Unassembled WGS sequence"/>
</dbReference>
<keyword evidence="7" id="KW-0963">Cytoplasm</keyword>
<dbReference type="UniPathway" id="UPA00252">
    <property type="reaction ID" value="UER00325"/>
</dbReference>